<evidence type="ECO:0000313" key="2">
    <source>
        <dbReference type="Proteomes" id="UP001589645"/>
    </source>
</evidence>
<reference evidence="1 2" key="1">
    <citation type="submission" date="2024-09" db="EMBL/GenBank/DDBJ databases">
        <authorList>
            <person name="Sun Q."/>
            <person name="Mori K."/>
        </authorList>
    </citation>
    <scope>NUCLEOTIDE SEQUENCE [LARGE SCALE GENOMIC DNA]</scope>
    <source>
        <strain evidence="1 2">CECT 8064</strain>
    </source>
</reference>
<dbReference type="EMBL" id="JBHMEP010000025">
    <property type="protein sequence ID" value="MFB9137820.1"/>
    <property type="molecule type" value="Genomic_DNA"/>
</dbReference>
<keyword evidence="2" id="KW-1185">Reference proteome</keyword>
<evidence type="ECO:0000313" key="1">
    <source>
        <dbReference type="EMBL" id="MFB9137820.1"/>
    </source>
</evidence>
<sequence>MEKAVKTDMEYREILEKSLSAIQYLRIHGFSTYMESEGIVNRIMMFKDKNEMRDQKIRSI</sequence>
<dbReference type="RefSeq" id="WP_390198147.1">
    <property type="nucleotide sequence ID" value="NZ_JBHMEP010000025.1"/>
</dbReference>
<accession>A0ABV5HU80</accession>
<comment type="caution">
    <text evidence="1">The sequence shown here is derived from an EMBL/GenBank/DDBJ whole genome shotgun (WGS) entry which is preliminary data.</text>
</comment>
<protein>
    <submittedName>
        <fullName evidence="1">Uncharacterized protein</fullName>
    </submittedName>
</protein>
<organism evidence="1 2">
    <name type="scientific">Vibrio olivae</name>
    <dbReference type="NCBI Taxonomy" id="1243002"/>
    <lineage>
        <taxon>Bacteria</taxon>
        <taxon>Pseudomonadati</taxon>
        <taxon>Pseudomonadota</taxon>
        <taxon>Gammaproteobacteria</taxon>
        <taxon>Vibrionales</taxon>
        <taxon>Vibrionaceae</taxon>
        <taxon>Vibrio</taxon>
    </lineage>
</organism>
<name>A0ABV5HU80_9VIBR</name>
<proteinExistence type="predicted"/>
<dbReference type="Proteomes" id="UP001589645">
    <property type="component" value="Unassembled WGS sequence"/>
</dbReference>
<gene>
    <name evidence="1" type="ORF">ACFFUV_22995</name>
</gene>